<evidence type="ECO:0000313" key="2">
    <source>
        <dbReference type="EMBL" id="RUP44481.1"/>
    </source>
</evidence>
<dbReference type="Proteomes" id="UP000268093">
    <property type="component" value="Unassembled WGS sequence"/>
</dbReference>
<keyword evidence="1" id="KW-0175">Coiled coil</keyword>
<sequence>MKNSVVPVLAGAVSASEIAVSDPFHILQFHHNDLPDFLLLQTAIESTIKSLDATSDTFAYPLTISEQARDSEGLAKSFRQFALRTTDKASGWALFAGEIQTHAETIYTEVNSLTDVIETVKWMIERAEAEVKQIDEAQNDLQSVTNEIRRELEALRDSVGNSEPKKKSWILGLRKVPHKYLLASTLAGSIIAYRNGNILVGYITCLGTIAFLLNGIYTVRSQPQSLEQVAKSQAQVDRLSKNIEGYLANLTDGLNRFRRLMATLHRNLQGMDSLRDTMGVARTRIQMSSLVIIKERWGEVRKGWKDYAGVVTYLANLPIMPHTIELQDDQNSSEQRLYA</sequence>
<gene>
    <name evidence="2" type="ORF">BC936DRAFT_149402</name>
</gene>
<dbReference type="AlphaFoldDB" id="A0A433D0Y5"/>
<organism evidence="2 3">
    <name type="scientific">Jimgerdemannia flammicorona</name>
    <dbReference type="NCBI Taxonomy" id="994334"/>
    <lineage>
        <taxon>Eukaryota</taxon>
        <taxon>Fungi</taxon>
        <taxon>Fungi incertae sedis</taxon>
        <taxon>Mucoromycota</taxon>
        <taxon>Mucoromycotina</taxon>
        <taxon>Endogonomycetes</taxon>
        <taxon>Endogonales</taxon>
        <taxon>Endogonaceae</taxon>
        <taxon>Jimgerdemannia</taxon>
    </lineage>
</organism>
<keyword evidence="3" id="KW-1185">Reference proteome</keyword>
<reference evidence="2 3" key="1">
    <citation type="journal article" date="2018" name="New Phytol.">
        <title>Phylogenomics of Endogonaceae and evolution of mycorrhizas within Mucoromycota.</title>
        <authorList>
            <person name="Chang Y."/>
            <person name="Desiro A."/>
            <person name="Na H."/>
            <person name="Sandor L."/>
            <person name="Lipzen A."/>
            <person name="Clum A."/>
            <person name="Barry K."/>
            <person name="Grigoriev I.V."/>
            <person name="Martin F.M."/>
            <person name="Stajich J.E."/>
            <person name="Smith M.E."/>
            <person name="Bonito G."/>
            <person name="Spatafora J.W."/>
        </authorList>
    </citation>
    <scope>NUCLEOTIDE SEQUENCE [LARGE SCALE GENOMIC DNA]</scope>
    <source>
        <strain evidence="2 3">GMNB39</strain>
    </source>
</reference>
<comment type="caution">
    <text evidence="2">The sequence shown here is derived from an EMBL/GenBank/DDBJ whole genome shotgun (WGS) entry which is preliminary data.</text>
</comment>
<proteinExistence type="predicted"/>
<evidence type="ECO:0000313" key="3">
    <source>
        <dbReference type="Proteomes" id="UP000268093"/>
    </source>
</evidence>
<evidence type="ECO:0000256" key="1">
    <source>
        <dbReference type="SAM" id="Coils"/>
    </source>
</evidence>
<accession>A0A433D0Y5</accession>
<protein>
    <submittedName>
        <fullName evidence="2">Uncharacterized protein</fullName>
    </submittedName>
</protein>
<dbReference type="EMBL" id="RBNI01008862">
    <property type="protein sequence ID" value="RUP44481.1"/>
    <property type="molecule type" value="Genomic_DNA"/>
</dbReference>
<feature type="coiled-coil region" evidence="1">
    <location>
        <begin position="117"/>
        <end position="154"/>
    </location>
</feature>
<name>A0A433D0Y5_9FUNG</name>